<dbReference type="InterPro" id="IPR030395">
    <property type="entry name" value="GP_PDE_dom"/>
</dbReference>
<dbReference type="EMBL" id="CP016020">
    <property type="protein sequence ID" value="APH07020.1"/>
    <property type="molecule type" value="Genomic_DNA"/>
</dbReference>
<feature type="domain" description="GP-PDE" evidence="1">
    <location>
        <begin position="1"/>
        <end position="238"/>
    </location>
</feature>
<evidence type="ECO:0000313" key="3">
    <source>
        <dbReference type="Proteomes" id="UP000181936"/>
    </source>
</evidence>
<dbReference type="SUPFAM" id="SSF51695">
    <property type="entry name" value="PLC-like phosphodiesterases"/>
    <property type="match status" value="1"/>
</dbReference>
<dbReference type="KEGG" id="bwh:A9C19_08480"/>
<gene>
    <name evidence="2" type="ORF">A9C19_08480</name>
</gene>
<keyword evidence="3" id="KW-1185">Reference proteome</keyword>
<name>A0A1L3MXK9_9BACI</name>
<dbReference type="PROSITE" id="PS51704">
    <property type="entry name" value="GP_PDE"/>
    <property type="match status" value="1"/>
</dbReference>
<dbReference type="Pfam" id="PF03009">
    <property type="entry name" value="GDPD"/>
    <property type="match status" value="1"/>
</dbReference>
<dbReference type="PANTHER" id="PTHR46211">
    <property type="entry name" value="GLYCEROPHOSPHORYL DIESTER PHOSPHODIESTERASE"/>
    <property type="match status" value="1"/>
</dbReference>
<dbReference type="STRING" id="1547283.A9C19_08480"/>
<dbReference type="Proteomes" id="UP000181936">
    <property type="component" value="Chromosome"/>
</dbReference>
<dbReference type="GO" id="GO:0008081">
    <property type="term" value="F:phosphoric diester hydrolase activity"/>
    <property type="evidence" value="ECO:0007669"/>
    <property type="project" value="InterPro"/>
</dbReference>
<evidence type="ECO:0000259" key="1">
    <source>
        <dbReference type="PROSITE" id="PS51704"/>
    </source>
</evidence>
<dbReference type="PANTHER" id="PTHR46211:SF1">
    <property type="entry name" value="GLYCEROPHOSPHODIESTER PHOSPHODIESTERASE, CYTOPLASMIC"/>
    <property type="match status" value="1"/>
</dbReference>
<dbReference type="InterPro" id="IPR017946">
    <property type="entry name" value="PLC-like_Pdiesterase_TIM-brl"/>
</dbReference>
<protein>
    <recommendedName>
        <fullName evidence="1">GP-PDE domain-containing protein</fullName>
    </recommendedName>
</protein>
<evidence type="ECO:0000313" key="2">
    <source>
        <dbReference type="EMBL" id="APH07020.1"/>
    </source>
</evidence>
<reference evidence="2 3" key="1">
    <citation type="journal article" date="2016" name="Sci. Rep.">
        <title>Complete genome sequence and transcriptomic analysis of a novel marine strain Bacillus weihaiensis reveals the mechanism of brown algae degradation.</title>
        <authorList>
            <person name="Zhu Y."/>
            <person name="Chen P."/>
            <person name="Bao Y."/>
            <person name="Men Y."/>
            <person name="Zeng Y."/>
            <person name="Yang J."/>
            <person name="Sun J."/>
            <person name="Sun Y."/>
        </authorList>
    </citation>
    <scope>NUCLEOTIDE SEQUENCE [LARGE SCALE GENOMIC DNA]</scope>
    <source>
        <strain evidence="2 3">Alg07</strain>
    </source>
</reference>
<proteinExistence type="predicted"/>
<dbReference type="AlphaFoldDB" id="A0A1L3MXK9"/>
<dbReference type="Gene3D" id="3.20.20.190">
    <property type="entry name" value="Phosphatidylinositol (PI) phosphodiesterase"/>
    <property type="match status" value="1"/>
</dbReference>
<sequence>MIIAHRGASGYTPENTFAAFDKAIELGADYLELDVQLAKDEEVVVIHDAKVDRTSNGKGHIHHFTLKELQKLEAGSWFHEDFYGERIPTLTQVLQRYGGKIGMLIEVKYPSLYPTIAEKLAKLLTEEMYHNQTIIVQSFDFQFLKQFHQHAPSIPLGLLVKYSIKGITNNQLKEWSSLVSYINPNKALVTKTLVKKIHYRNMKTFPYTARDRKGMEKLIHNRVDGIITDFPDLTKKDPSIESSP</sequence>
<dbReference type="GO" id="GO:0006629">
    <property type="term" value="P:lipid metabolic process"/>
    <property type="evidence" value="ECO:0007669"/>
    <property type="project" value="InterPro"/>
</dbReference>
<organism evidence="2 3">
    <name type="scientific">Bacillus weihaiensis</name>
    <dbReference type="NCBI Taxonomy" id="1547283"/>
    <lineage>
        <taxon>Bacteria</taxon>
        <taxon>Bacillati</taxon>
        <taxon>Bacillota</taxon>
        <taxon>Bacilli</taxon>
        <taxon>Bacillales</taxon>
        <taxon>Bacillaceae</taxon>
        <taxon>Bacillus</taxon>
    </lineage>
</organism>
<accession>A0A1L3MXK9</accession>